<feature type="domain" description="DDH" evidence="1">
    <location>
        <begin position="36"/>
        <end position="181"/>
    </location>
</feature>
<dbReference type="InterPro" id="IPR003156">
    <property type="entry name" value="DHHA1_dom"/>
</dbReference>
<evidence type="ECO:0000259" key="1">
    <source>
        <dbReference type="Pfam" id="PF01368"/>
    </source>
</evidence>
<accession>A0A1M5AZJ3</accession>
<dbReference type="InterPro" id="IPR051319">
    <property type="entry name" value="Oligoribo/pAp-PDE_c-di-AMP_PDE"/>
</dbReference>
<dbReference type="GO" id="GO:0003676">
    <property type="term" value="F:nucleic acid binding"/>
    <property type="evidence" value="ECO:0007669"/>
    <property type="project" value="InterPro"/>
</dbReference>
<dbReference type="Pfam" id="PF02272">
    <property type="entry name" value="DHHA1"/>
    <property type="match status" value="1"/>
</dbReference>
<dbReference type="PANTHER" id="PTHR47618:SF1">
    <property type="entry name" value="BIFUNCTIONAL OLIGORIBONUCLEASE AND PAP PHOSPHATASE NRNA"/>
    <property type="match status" value="1"/>
</dbReference>
<proteinExistence type="predicted"/>
<dbReference type="Proteomes" id="UP000184501">
    <property type="component" value="Unassembled WGS sequence"/>
</dbReference>
<dbReference type="STRING" id="2017.SAMN05444320_103327"/>
<dbReference type="PANTHER" id="PTHR47618">
    <property type="entry name" value="BIFUNCTIONAL OLIGORIBONUCLEASE AND PAP PHOSPHATASE NRNA"/>
    <property type="match status" value="1"/>
</dbReference>
<dbReference type="EMBL" id="FQVN01000003">
    <property type="protein sequence ID" value="SHF35576.1"/>
    <property type="molecule type" value="Genomic_DNA"/>
</dbReference>
<dbReference type="SUPFAM" id="SSF64182">
    <property type="entry name" value="DHH phosphoesterases"/>
    <property type="match status" value="1"/>
</dbReference>
<feature type="domain" description="DHHA1" evidence="2">
    <location>
        <begin position="258"/>
        <end position="336"/>
    </location>
</feature>
<dbReference type="AlphaFoldDB" id="A0A1M5AZJ3"/>
<dbReference type="InterPro" id="IPR001667">
    <property type="entry name" value="DDH_dom"/>
</dbReference>
<name>A0A1M5AZJ3_STRHI</name>
<keyword evidence="4" id="KW-1185">Reference proteome</keyword>
<evidence type="ECO:0000313" key="3">
    <source>
        <dbReference type="EMBL" id="SHF35576.1"/>
    </source>
</evidence>
<gene>
    <name evidence="3" type="ORF">SAMN05444320_103327</name>
</gene>
<evidence type="ECO:0000259" key="2">
    <source>
        <dbReference type="Pfam" id="PF02272"/>
    </source>
</evidence>
<organism evidence="3 4">
    <name type="scientific">Streptoalloteichus hindustanus</name>
    <dbReference type="NCBI Taxonomy" id="2017"/>
    <lineage>
        <taxon>Bacteria</taxon>
        <taxon>Bacillati</taxon>
        <taxon>Actinomycetota</taxon>
        <taxon>Actinomycetes</taxon>
        <taxon>Pseudonocardiales</taxon>
        <taxon>Pseudonocardiaceae</taxon>
        <taxon>Streptoalloteichus</taxon>
    </lineage>
</organism>
<dbReference type="Gene3D" id="3.90.1640.10">
    <property type="entry name" value="inorganic pyrophosphatase (n-terminal core)"/>
    <property type="match status" value="1"/>
</dbReference>
<reference evidence="3 4" key="1">
    <citation type="submission" date="2016-11" db="EMBL/GenBank/DDBJ databases">
        <authorList>
            <person name="Jaros S."/>
            <person name="Januszkiewicz K."/>
            <person name="Wedrychowicz H."/>
        </authorList>
    </citation>
    <scope>NUCLEOTIDE SEQUENCE [LARGE SCALE GENOMIC DNA]</scope>
    <source>
        <strain evidence="3 4">DSM 44523</strain>
    </source>
</reference>
<dbReference type="InterPro" id="IPR038763">
    <property type="entry name" value="DHH_sf"/>
</dbReference>
<sequence length="346" mass="35074">MSGLGGETSGVRVTGADPAAGELATAARLLAGASDVTLLAHVNPDADALGSALAVGLALHRRGAVVRVSFGEPAVVPESLRDLDVAGLLVPAADVPPAPPLLVVMDTGSVGRLGPLGDRVAGTTAAGGQVLVVDHHASNTRFGTHHYVDDRAEATAVLAARLLDLLGEPLDEPIARCLYAGLVTDTRSFRHASAQTHVLAARLLSAGVDPEATTRPLLDSHPFGWLAMLSTVLGGARLEPAAARGLGLVHATVRLADAEGLRSEEVDSVVDLVRTTVEAEVAAVLKETATGGWSVSLRAVGRLDVGAAAQALGGGGHRLAAGFTAHGPAERVLAALRVALDEAPEL</sequence>
<evidence type="ECO:0000313" key="4">
    <source>
        <dbReference type="Proteomes" id="UP000184501"/>
    </source>
</evidence>
<protein>
    <submittedName>
        <fullName evidence="3">Phosphoesterase RecJ domain-containing protein</fullName>
    </submittedName>
</protein>
<dbReference type="Pfam" id="PF01368">
    <property type="entry name" value="DHH"/>
    <property type="match status" value="1"/>
</dbReference>
<dbReference type="Gene3D" id="3.10.310.30">
    <property type="match status" value="1"/>
</dbReference>